<dbReference type="Proteomes" id="UP000223749">
    <property type="component" value="Chromosome"/>
</dbReference>
<evidence type="ECO:0000313" key="2">
    <source>
        <dbReference type="Proteomes" id="UP000223749"/>
    </source>
</evidence>
<dbReference type="RefSeq" id="WP_099438212.1">
    <property type="nucleotide sequence ID" value="NZ_CP024091.1"/>
</dbReference>
<name>A0A2D1U3S6_9SPHI</name>
<evidence type="ECO:0000313" key="1">
    <source>
        <dbReference type="EMBL" id="ATP56270.1"/>
    </source>
</evidence>
<dbReference type="AlphaFoldDB" id="A0A2D1U3S6"/>
<reference evidence="1 2" key="1">
    <citation type="submission" date="2017-10" db="EMBL/GenBank/DDBJ databases">
        <title>Whole genome of Pedobacter ginsengisoli T01R-27 isolated from tomato rhizosphere.</title>
        <authorList>
            <person name="Weon H.-Y."/>
            <person name="Lee S.A."/>
            <person name="Sang M.K."/>
            <person name="Song J."/>
        </authorList>
    </citation>
    <scope>NUCLEOTIDE SEQUENCE [LARGE SCALE GENOMIC DNA]</scope>
    <source>
        <strain evidence="1 2">T01R-27</strain>
    </source>
</reference>
<protein>
    <submittedName>
        <fullName evidence="1">Uncharacterized protein</fullName>
    </submittedName>
</protein>
<sequence>MSKKKNANTQAMRQSRAQIDRNALLRFERACEYLVGAGYFEKFSALCRQRLLRSRYDAVKMKMNGGGFQDGDGMICREIFIEQLNKMSFITAVGEEMPLSLYTPRFIFANI</sequence>
<gene>
    <name evidence="1" type="ORF">CPT03_07190</name>
</gene>
<accession>A0A2D1U3S6</accession>
<keyword evidence="2" id="KW-1185">Reference proteome</keyword>
<proteinExistence type="predicted"/>
<dbReference type="EMBL" id="CP024091">
    <property type="protein sequence ID" value="ATP56270.1"/>
    <property type="molecule type" value="Genomic_DNA"/>
</dbReference>
<dbReference type="KEGG" id="pgs:CPT03_07190"/>
<organism evidence="1 2">
    <name type="scientific">Pedobacter ginsengisoli</name>
    <dbReference type="NCBI Taxonomy" id="363852"/>
    <lineage>
        <taxon>Bacteria</taxon>
        <taxon>Pseudomonadati</taxon>
        <taxon>Bacteroidota</taxon>
        <taxon>Sphingobacteriia</taxon>
        <taxon>Sphingobacteriales</taxon>
        <taxon>Sphingobacteriaceae</taxon>
        <taxon>Pedobacter</taxon>
    </lineage>
</organism>